<dbReference type="GO" id="GO:0039615">
    <property type="term" value="C:T=1 icosahedral viral capsid"/>
    <property type="evidence" value="ECO:0007669"/>
    <property type="project" value="UniProtKB-KW"/>
</dbReference>
<dbReference type="InterPro" id="IPR037002">
    <property type="entry name" value="Microviridae_protein_F_sf"/>
</dbReference>
<dbReference type="SUPFAM" id="SSF88645">
    <property type="entry name" value="ssDNA viruses"/>
    <property type="match status" value="1"/>
</dbReference>
<dbReference type="Pfam" id="PF02305">
    <property type="entry name" value="Phage_F"/>
    <property type="match status" value="1"/>
</dbReference>
<proteinExistence type="inferred from homology"/>
<organism evidence="6">
    <name type="scientific">Microvirus mar16</name>
    <dbReference type="NCBI Taxonomy" id="2851148"/>
    <lineage>
        <taxon>Viruses</taxon>
        <taxon>Monodnaviria</taxon>
        <taxon>Sangervirae</taxon>
        <taxon>Phixviricota</taxon>
        <taxon>Malgrandaviricetes</taxon>
        <taxon>Petitvirales</taxon>
        <taxon>Microviridae</taxon>
    </lineage>
</organism>
<comment type="subcellular location">
    <subcellularLocation>
        <location evidence="1">Virion</location>
    </subcellularLocation>
</comment>
<accession>A0A8F6AIX4</accession>
<dbReference type="InterPro" id="IPR003514">
    <property type="entry name" value="Microviridae_protein_F"/>
</dbReference>
<dbReference type="Gene3D" id="2.60.169.10">
    <property type="entry name" value="Microviridae F protein"/>
    <property type="match status" value="2"/>
</dbReference>
<evidence type="ECO:0000256" key="5">
    <source>
        <dbReference type="ARBA" id="ARBA00022844"/>
    </source>
</evidence>
<keyword evidence="3" id="KW-1140">T=1 icosahedral capsid protein</keyword>
<dbReference type="InterPro" id="IPR016184">
    <property type="entry name" value="Capsid/spike_ssDNA_virus"/>
</dbReference>
<evidence type="ECO:0000313" key="6">
    <source>
        <dbReference type="EMBL" id="QXP45049.1"/>
    </source>
</evidence>
<keyword evidence="4" id="KW-0167">Capsid protein</keyword>
<sequence length="577" mass="64324">MILVTALSSVLLQLLSPFTACILARLFRRYNMSHFSTVPLIRAPRSKFKLDYGNKTSMNVGTLYPVYIQEIYPGDTFTVDTTFVARVSSSFLRPVMDNLFIDFMYFFVPNRLVFEDFPAVLGENKKTAWAAATETEVPNNGITEAPGDAYVAPKSVADYLGIPPECGAVGINIMPFRAFAKIYDDWFRDENLIDPMHIHTGDWDSSEAFNDKPWSPSNYTGMLPKVAKFHDVFTSALPSTQKSISPVGVPLGTKAPIVSGGINNLHPTDGLLRFGTSTDNTPLGELWSNEGGLYVNSKSTGPATPAAITQTNMVADLAQAGLISVTDLRYAFQLQRILERSARAGTRYTEYLLSAFGVLSPDARLQRSEYLGGKRMPISVQQVAQTTRGSQADEELGSLGAFSLTNGRCGYQKGFVEHGFVIGVACIRQYHTYQQGIEKFWQRTSRFDYYDPILANISEQPVYKSELYAVGPNATNLKNQVFGFQEAWYDLRNRQNIVTGDMRSNVSTSLDIWHFADDYSNDPTLTPDFINETPTYVDRTLAVPSTSLDQFIVDIYHRQTAIRCLPPYSIPGLIDHR</sequence>
<evidence type="ECO:0000256" key="4">
    <source>
        <dbReference type="ARBA" id="ARBA00022561"/>
    </source>
</evidence>
<dbReference type="GO" id="GO:0005198">
    <property type="term" value="F:structural molecule activity"/>
    <property type="evidence" value="ECO:0007669"/>
    <property type="project" value="InterPro"/>
</dbReference>
<evidence type="ECO:0000256" key="1">
    <source>
        <dbReference type="ARBA" id="ARBA00004328"/>
    </source>
</evidence>
<name>A0A8F6AIX4_9VIRU</name>
<dbReference type="EMBL" id="MZ089762">
    <property type="protein sequence ID" value="QXP45049.1"/>
    <property type="molecule type" value="Genomic_DNA"/>
</dbReference>
<reference evidence="6" key="1">
    <citation type="submission" date="2021-04" db="EMBL/GenBank/DDBJ databases">
        <title>Genomes of microviruses identified in yellow-bellied marmot fecal samples.</title>
        <authorList>
            <person name="Varsani A."/>
            <person name="Kraberger S."/>
            <person name="Chatterjee A."/>
            <person name="Richet C."/>
            <person name="Fontenele R.S."/>
            <person name="Schmidlin K."/>
            <person name="Blumstein D.T."/>
        </authorList>
    </citation>
    <scope>NUCLEOTIDE SEQUENCE</scope>
    <source>
        <strain evidence="6">Mar16</strain>
    </source>
</reference>
<evidence type="ECO:0000256" key="2">
    <source>
        <dbReference type="ARBA" id="ARBA00009963"/>
    </source>
</evidence>
<evidence type="ECO:0000256" key="3">
    <source>
        <dbReference type="ARBA" id="ARBA00022431"/>
    </source>
</evidence>
<comment type="similarity">
    <text evidence="2">Belongs to the microviridae F protein family.</text>
</comment>
<keyword evidence="5" id="KW-0946">Virion</keyword>
<protein>
    <submittedName>
        <fullName evidence="6">Major capsid protein</fullName>
    </submittedName>
</protein>